<dbReference type="GO" id="GO:0033013">
    <property type="term" value="P:tetrapyrrole metabolic process"/>
    <property type="evidence" value="ECO:0007669"/>
    <property type="project" value="UniProtKB-ARBA"/>
</dbReference>
<feature type="transmembrane region" description="Helical" evidence="6">
    <location>
        <begin position="143"/>
        <end position="163"/>
    </location>
</feature>
<evidence type="ECO:0000256" key="2">
    <source>
        <dbReference type="ARBA" id="ARBA00007524"/>
    </source>
</evidence>
<dbReference type="Gene3D" id="1.20.1260.100">
    <property type="entry name" value="TspO/MBR protein"/>
    <property type="match status" value="1"/>
</dbReference>
<dbReference type="PANTHER" id="PTHR10057">
    <property type="entry name" value="PERIPHERAL-TYPE BENZODIAZEPINE RECEPTOR"/>
    <property type="match status" value="1"/>
</dbReference>
<comment type="subcellular location">
    <subcellularLocation>
        <location evidence="1">Membrane</location>
        <topology evidence="1">Multi-pass membrane protein</topology>
    </subcellularLocation>
</comment>
<evidence type="ECO:0000256" key="5">
    <source>
        <dbReference type="ARBA" id="ARBA00023136"/>
    </source>
</evidence>
<protein>
    <submittedName>
        <fullName evidence="7">Tryptophan-rich sensory protein</fullName>
    </submittedName>
</protein>
<dbReference type="GO" id="GO:0016020">
    <property type="term" value="C:membrane"/>
    <property type="evidence" value="ECO:0007669"/>
    <property type="project" value="UniProtKB-SubCell"/>
</dbReference>
<dbReference type="AlphaFoldDB" id="A0A6G7ZNW2"/>
<organism evidence="7 8">
    <name type="scientific">Sphingomonas sinipercae</name>
    <dbReference type="NCBI Taxonomy" id="2714944"/>
    <lineage>
        <taxon>Bacteria</taxon>
        <taxon>Pseudomonadati</taxon>
        <taxon>Pseudomonadota</taxon>
        <taxon>Alphaproteobacteria</taxon>
        <taxon>Sphingomonadales</taxon>
        <taxon>Sphingomonadaceae</taxon>
        <taxon>Sphingomonas</taxon>
    </lineage>
</organism>
<name>A0A6G7ZNW2_9SPHN</name>
<evidence type="ECO:0000256" key="4">
    <source>
        <dbReference type="ARBA" id="ARBA00022989"/>
    </source>
</evidence>
<dbReference type="PIRSF" id="PIRSF005859">
    <property type="entry name" value="PBR"/>
    <property type="match status" value="1"/>
</dbReference>
<keyword evidence="5 6" id="KW-0472">Membrane</keyword>
<keyword evidence="4 6" id="KW-1133">Transmembrane helix</keyword>
<dbReference type="FunFam" id="1.20.1260.100:FF:000001">
    <property type="entry name" value="translocator protein 2"/>
    <property type="match status" value="1"/>
</dbReference>
<evidence type="ECO:0000313" key="7">
    <source>
        <dbReference type="EMBL" id="QIL02623.1"/>
    </source>
</evidence>
<accession>A0A6G7ZNW2</accession>
<dbReference type="KEGG" id="ssin:G7078_07355"/>
<dbReference type="RefSeq" id="WP_166094562.1">
    <property type="nucleotide sequence ID" value="NZ_CP049871.1"/>
</dbReference>
<evidence type="ECO:0000256" key="1">
    <source>
        <dbReference type="ARBA" id="ARBA00004141"/>
    </source>
</evidence>
<dbReference type="InterPro" id="IPR004307">
    <property type="entry name" value="TspO_MBR"/>
</dbReference>
<evidence type="ECO:0000256" key="3">
    <source>
        <dbReference type="ARBA" id="ARBA00022692"/>
    </source>
</evidence>
<feature type="transmembrane region" description="Helical" evidence="6">
    <location>
        <begin position="91"/>
        <end position="111"/>
    </location>
</feature>
<feature type="transmembrane region" description="Helical" evidence="6">
    <location>
        <begin position="57"/>
        <end position="79"/>
    </location>
</feature>
<feature type="transmembrane region" description="Helical" evidence="6">
    <location>
        <begin position="117"/>
        <end position="136"/>
    </location>
</feature>
<dbReference type="CDD" id="cd15904">
    <property type="entry name" value="TSPO_MBR"/>
    <property type="match status" value="1"/>
</dbReference>
<keyword evidence="3 6" id="KW-0812">Transmembrane</keyword>
<dbReference type="EMBL" id="CP049871">
    <property type="protein sequence ID" value="QIL02623.1"/>
    <property type="molecule type" value="Genomic_DNA"/>
</dbReference>
<comment type="similarity">
    <text evidence="2">Belongs to the TspO/BZRP family.</text>
</comment>
<dbReference type="InterPro" id="IPR038330">
    <property type="entry name" value="TspO/MBR-related_sf"/>
</dbReference>
<dbReference type="PANTHER" id="PTHR10057:SF0">
    <property type="entry name" value="TRANSLOCATOR PROTEIN"/>
    <property type="match status" value="1"/>
</dbReference>
<gene>
    <name evidence="7" type="ORF">G7078_07355</name>
</gene>
<dbReference type="Pfam" id="PF03073">
    <property type="entry name" value="TspO_MBR"/>
    <property type="match status" value="1"/>
</dbReference>
<proteinExistence type="inferred from homology"/>
<reference evidence="7 8" key="1">
    <citation type="submission" date="2020-03" db="EMBL/GenBank/DDBJ databases">
        <title>Sphingomonas sp. nov., isolated from fish.</title>
        <authorList>
            <person name="Hyun D.-W."/>
            <person name="Bae J.-W."/>
        </authorList>
    </citation>
    <scope>NUCLEOTIDE SEQUENCE [LARGE SCALE GENOMIC DNA]</scope>
    <source>
        <strain evidence="7 8">HDW15C</strain>
    </source>
</reference>
<keyword evidence="8" id="KW-1185">Reference proteome</keyword>
<dbReference type="Proteomes" id="UP000502502">
    <property type="component" value="Chromosome"/>
</dbReference>
<evidence type="ECO:0000256" key="6">
    <source>
        <dbReference type="SAM" id="Phobius"/>
    </source>
</evidence>
<evidence type="ECO:0000313" key="8">
    <source>
        <dbReference type="Proteomes" id="UP000502502"/>
    </source>
</evidence>
<sequence length="177" mass="19089">MAETIADSGPRKPWWKLALITVPAIVLLGSASGLLSNSGYENGWFIQLDKPFFMPPGWAFGVVWPILYVLLGLSLAMILAEPPSVARRKGLILFFVQLVLNFAWSPMFFAAHLIKPALMTIVVMAAIAAMAAGQFWRIRPLAGALMVPYLAWLCFAASLNAAIDRLNPGAGASLFGG</sequence>